<dbReference type="InterPro" id="IPR003689">
    <property type="entry name" value="ZIP"/>
</dbReference>
<name>K3X4C2_GLOUD</name>
<proteinExistence type="predicted"/>
<reference evidence="7" key="3">
    <citation type="submission" date="2015-02" db="UniProtKB">
        <authorList>
            <consortium name="EnsemblProtists"/>
        </authorList>
    </citation>
    <scope>IDENTIFICATION</scope>
    <source>
        <strain evidence="7">DAOM BR144</strain>
    </source>
</reference>
<feature type="transmembrane region" description="Helical" evidence="6">
    <location>
        <begin position="6"/>
        <end position="30"/>
    </location>
</feature>
<keyword evidence="2 6" id="KW-0812">Transmembrane</keyword>
<evidence type="ECO:0000313" key="7">
    <source>
        <dbReference type="EnsemblProtists" id="PYU1_T012071"/>
    </source>
</evidence>
<feature type="transmembrane region" description="Helical" evidence="6">
    <location>
        <begin position="258"/>
        <end position="278"/>
    </location>
</feature>
<evidence type="ECO:0000256" key="2">
    <source>
        <dbReference type="ARBA" id="ARBA00022692"/>
    </source>
</evidence>
<keyword evidence="4 6" id="KW-0472">Membrane</keyword>
<dbReference type="Pfam" id="PF02535">
    <property type="entry name" value="Zip"/>
    <property type="match status" value="1"/>
</dbReference>
<dbReference type="GO" id="GO:0005385">
    <property type="term" value="F:zinc ion transmembrane transporter activity"/>
    <property type="evidence" value="ECO:0007669"/>
    <property type="project" value="TreeGrafter"/>
</dbReference>
<feature type="transmembrane region" description="Helical" evidence="6">
    <location>
        <begin position="345"/>
        <end position="368"/>
    </location>
</feature>
<dbReference type="GO" id="GO:0016020">
    <property type="term" value="C:membrane"/>
    <property type="evidence" value="ECO:0007669"/>
    <property type="project" value="UniProtKB-SubCell"/>
</dbReference>
<feature type="transmembrane region" description="Helical" evidence="6">
    <location>
        <begin position="317"/>
        <end position="339"/>
    </location>
</feature>
<comment type="subcellular location">
    <subcellularLocation>
        <location evidence="1">Membrane</location>
        <topology evidence="1">Multi-pass membrane protein</topology>
    </subcellularLocation>
</comment>
<feature type="region of interest" description="Disordered" evidence="5">
    <location>
        <begin position="138"/>
        <end position="169"/>
    </location>
</feature>
<dbReference type="eggNOG" id="KOG1558">
    <property type="taxonomic scope" value="Eukaryota"/>
</dbReference>
<dbReference type="Proteomes" id="UP000019132">
    <property type="component" value="Unassembled WGS sequence"/>
</dbReference>
<dbReference type="FunCoup" id="K3X4C2">
    <property type="interactions" value="2"/>
</dbReference>
<dbReference type="AlphaFoldDB" id="K3X4C2"/>
<dbReference type="HOGENOM" id="CLU_040462_2_0_1"/>
<evidence type="ECO:0000256" key="4">
    <source>
        <dbReference type="ARBA" id="ARBA00023136"/>
    </source>
</evidence>
<keyword evidence="8" id="KW-1185">Reference proteome</keyword>
<reference evidence="8" key="2">
    <citation type="submission" date="2010-04" db="EMBL/GenBank/DDBJ databases">
        <authorList>
            <person name="Buell R."/>
            <person name="Hamilton J."/>
            <person name="Hostetler J."/>
        </authorList>
    </citation>
    <scope>NUCLEOTIDE SEQUENCE [LARGE SCALE GENOMIC DNA]</scope>
    <source>
        <strain evidence="8">DAOM:BR144</strain>
    </source>
</reference>
<dbReference type="OMA" id="CVNASKT"/>
<dbReference type="PANTHER" id="PTHR11040:SF140">
    <property type="entry name" value="ZRT (ZRT), IRT- (IRT-) LIKE PROTEIN TRANSPORTER"/>
    <property type="match status" value="1"/>
</dbReference>
<feature type="transmembrane region" description="Helical" evidence="6">
    <location>
        <begin position="82"/>
        <end position="103"/>
    </location>
</feature>
<feature type="transmembrane region" description="Helical" evidence="6">
    <location>
        <begin position="42"/>
        <end position="62"/>
    </location>
</feature>
<dbReference type="STRING" id="431595.K3X4C2"/>
<keyword evidence="3 6" id="KW-1133">Transmembrane helix</keyword>
<accession>K3X4C2</accession>
<dbReference type="EnsemblProtists" id="PYU1_T012071">
    <property type="protein sequence ID" value="PYU1_T012071"/>
    <property type="gene ID" value="PYU1_G012045"/>
</dbReference>
<protein>
    <recommendedName>
        <fullName evidence="9">Zinc/iron permease</fullName>
    </recommendedName>
</protein>
<dbReference type="PANTHER" id="PTHR11040">
    <property type="entry name" value="ZINC/IRON TRANSPORTER"/>
    <property type="match status" value="1"/>
</dbReference>
<evidence type="ECO:0008006" key="9">
    <source>
        <dbReference type="Google" id="ProtNLM"/>
    </source>
</evidence>
<evidence type="ECO:0000256" key="5">
    <source>
        <dbReference type="SAM" id="MobiDB-lite"/>
    </source>
</evidence>
<evidence type="ECO:0000313" key="8">
    <source>
        <dbReference type="Proteomes" id="UP000019132"/>
    </source>
</evidence>
<sequence length="399" mass="43228">MLESVAGFKLFSAALIWILAIAGGIVPLMLRGQHHGKGSLTSVLNMFAGGIFLSGAVLHLLPDAQENEALSTWLCESEDECFKWANFFFGTGFLFVLILELFAHSLQRTFGDENSKVGLQQKHDHELTSLVVNSTIDHSHHHQPDVLPTHHHHHHASSSSDETEIASPSARIHPDETDLVVGHEHYNHDLESGGHSHSLSYVAPSYGSTLKDSTTKHALHQQQHHHGSKAMDTDDDALCADMEVTHAHIHGIMDAKPVLAFVVFVALSFHSLMEGMGIGASNHAAWDILIAVLAHKSLAAFALTLELQHHQVPFHRVATSIGIFSVMSPLGIFLGSLLVDSTEESIGSGICSALAGGTFLFVAVMEVIPQEFQNNKHLSQKCAALVAGYCSMGVLSIWA</sequence>
<dbReference type="InParanoid" id="K3X4C2"/>
<reference evidence="8" key="1">
    <citation type="journal article" date="2010" name="Genome Biol.">
        <title>Genome sequence of the necrotrophic plant pathogen Pythium ultimum reveals original pathogenicity mechanisms and effector repertoire.</title>
        <authorList>
            <person name="Levesque C.A."/>
            <person name="Brouwer H."/>
            <person name="Cano L."/>
            <person name="Hamilton J.P."/>
            <person name="Holt C."/>
            <person name="Huitema E."/>
            <person name="Raffaele S."/>
            <person name="Robideau G.P."/>
            <person name="Thines M."/>
            <person name="Win J."/>
            <person name="Zerillo M.M."/>
            <person name="Beakes G.W."/>
            <person name="Boore J.L."/>
            <person name="Busam D."/>
            <person name="Dumas B."/>
            <person name="Ferriera S."/>
            <person name="Fuerstenberg S.I."/>
            <person name="Gachon C.M."/>
            <person name="Gaulin E."/>
            <person name="Govers F."/>
            <person name="Grenville-Briggs L."/>
            <person name="Horner N."/>
            <person name="Hostetler J."/>
            <person name="Jiang R.H."/>
            <person name="Johnson J."/>
            <person name="Krajaejun T."/>
            <person name="Lin H."/>
            <person name="Meijer H.J."/>
            <person name="Moore B."/>
            <person name="Morris P."/>
            <person name="Phuntmart V."/>
            <person name="Puiu D."/>
            <person name="Shetty J."/>
            <person name="Stajich J.E."/>
            <person name="Tripathy S."/>
            <person name="Wawra S."/>
            <person name="van West P."/>
            <person name="Whitty B.R."/>
            <person name="Coutinho P.M."/>
            <person name="Henrissat B."/>
            <person name="Martin F."/>
            <person name="Thomas P.D."/>
            <person name="Tyler B.M."/>
            <person name="De Vries R.P."/>
            <person name="Kamoun S."/>
            <person name="Yandell M."/>
            <person name="Tisserat N."/>
            <person name="Buell C.R."/>
        </authorList>
    </citation>
    <scope>NUCLEOTIDE SEQUENCE</scope>
    <source>
        <strain evidence="8">DAOM:BR144</strain>
    </source>
</reference>
<organism evidence="7 8">
    <name type="scientific">Globisporangium ultimum (strain ATCC 200006 / CBS 805.95 / DAOM BR144)</name>
    <name type="common">Pythium ultimum</name>
    <dbReference type="NCBI Taxonomy" id="431595"/>
    <lineage>
        <taxon>Eukaryota</taxon>
        <taxon>Sar</taxon>
        <taxon>Stramenopiles</taxon>
        <taxon>Oomycota</taxon>
        <taxon>Peronosporomycetes</taxon>
        <taxon>Pythiales</taxon>
        <taxon>Pythiaceae</taxon>
        <taxon>Globisporangium</taxon>
    </lineage>
</organism>
<evidence type="ECO:0000256" key="3">
    <source>
        <dbReference type="ARBA" id="ARBA00022989"/>
    </source>
</evidence>
<dbReference type="EMBL" id="GL376621">
    <property type="status" value="NOT_ANNOTATED_CDS"/>
    <property type="molecule type" value="Genomic_DNA"/>
</dbReference>
<evidence type="ECO:0000256" key="1">
    <source>
        <dbReference type="ARBA" id="ARBA00004141"/>
    </source>
</evidence>
<evidence type="ECO:0000256" key="6">
    <source>
        <dbReference type="SAM" id="Phobius"/>
    </source>
</evidence>
<dbReference type="VEuPathDB" id="FungiDB:PYU1_G012045"/>